<organism evidence="1 2">
    <name type="scientific">Endocarpon pusillum</name>
    <dbReference type="NCBI Taxonomy" id="364733"/>
    <lineage>
        <taxon>Eukaryota</taxon>
        <taxon>Fungi</taxon>
        <taxon>Dikarya</taxon>
        <taxon>Ascomycota</taxon>
        <taxon>Pezizomycotina</taxon>
        <taxon>Eurotiomycetes</taxon>
        <taxon>Chaetothyriomycetidae</taxon>
        <taxon>Verrucariales</taxon>
        <taxon>Verrucariaceae</taxon>
        <taxon>Endocarpon</taxon>
    </lineage>
</organism>
<dbReference type="AlphaFoldDB" id="A0A8H7ALY4"/>
<dbReference type="OrthoDB" id="10354820at2759"/>
<accession>A0A8H7ALY4</accession>
<dbReference type="EMBL" id="JAACFV010000019">
    <property type="protein sequence ID" value="KAF7511568.1"/>
    <property type="molecule type" value="Genomic_DNA"/>
</dbReference>
<evidence type="ECO:0000313" key="1">
    <source>
        <dbReference type="EMBL" id="KAF7511568.1"/>
    </source>
</evidence>
<name>A0A8H7ALY4_9EURO</name>
<evidence type="ECO:0008006" key="3">
    <source>
        <dbReference type="Google" id="ProtNLM"/>
    </source>
</evidence>
<dbReference type="InterPro" id="IPR032675">
    <property type="entry name" value="LRR_dom_sf"/>
</dbReference>
<reference evidence="1" key="1">
    <citation type="submission" date="2020-02" db="EMBL/GenBank/DDBJ databases">
        <authorList>
            <person name="Palmer J.M."/>
        </authorList>
    </citation>
    <scope>NUCLEOTIDE SEQUENCE</scope>
    <source>
        <strain evidence="1">EPUS1.4</strain>
        <tissue evidence="1">Thallus</tissue>
    </source>
</reference>
<protein>
    <recommendedName>
        <fullName evidence="3">F-box domain-containing protein</fullName>
    </recommendedName>
</protein>
<dbReference type="Proteomes" id="UP000606974">
    <property type="component" value="Unassembled WGS sequence"/>
</dbReference>
<gene>
    <name evidence="1" type="ORF">GJ744_004156</name>
</gene>
<comment type="caution">
    <text evidence="1">The sequence shown here is derived from an EMBL/GenBank/DDBJ whole genome shotgun (WGS) entry which is preliminary data.</text>
</comment>
<sequence length="144" mass="16249">MKPLKTFNLLEEDNVDGDTEDDEKMDRPSSPHITDGVLDAICRRHCNLLQHLTMKCGYIFDAVVSNSILTSLITRATSLKTLTMIFFGCDPGFPEHLPKSLQILDFTLWESELRPFGEADLIALHSKLPQLHKISYRIGYPSGT</sequence>
<proteinExistence type="predicted"/>
<keyword evidence="2" id="KW-1185">Reference proteome</keyword>
<dbReference type="Gene3D" id="3.80.10.10">
    <property type="entry name" value="Ribonuclease Inhibitor"/>
    <property type="match status" value="1"/>
</dbReference>
<evidence type="ECO:0000313" key="2">
    <source>
        <dbReference type="Proteomes" id="UP000606974"/>
    </source>
</evidence>